<feature type="domain" description="HTH cro/C1-type" evidence="3">
    <location>
        <begin position="19"/>
        <end position="71"/>
    </location>
</feature>
<dbReference type="AlphaFoldDB" id="A0A318K3X6"/>
<dbReference type="Gene3D" id="1.10.10.2910">
    <property type="match status" value="1"/>
</dbReference>
<reference evidence="4 5" key="1">
    <citation type="submission" date="2018-05" db="EMBL/GenBank/DDBJ databases">
        <title>Genomic Encyclopedia of Type Strains, Phase IV (KMG-IV): sequencing the most valuable type-strain genomes for metagenomic binning, comparative biology and taxonomic classification.</title>
        <authorList>
            <person name="Goeker M."/>
        </authorList>
    </citation>
    <scope>NUCLEOTIDE SEQUENCE [LARGE SCALE GENOMIC DNA]</scope>
    <source>
        <strain evidence="4 5">DSM 44704</strain>
    </source>
</reference>
<keyword evidence="5" id="KW-1185">Reference proteome</keyword>
<protein>
    <submittedName>
        <fullName evidence="4">Zn-dependent peptidase ImmA (M78 family)</fullName>
    </submittedName>
</protein>
<dbReference type="Pfam" id="PF06114">
    <property type="entry name" value="Peptidase_M78"/>
    <property type="match status" value="1"/>
</dbReference>
<evidence type="ECO:0000313" key="4">
    <source>
        <dbReference type="EMBL" id="PXX63194.1"/>
    </source>
</evidence>
<dbReference type="PANTHER" id="PTHR43236">
    <property type="entry name" value="ANTITOXIN HIGA1"/>
    <property type="match status" value="1"/>
</dbReference>
<organism evidence="4 5">
    <name type="scientific">Nocardia tenerifensis</name>
    <dbReference type="NCBI Taxonomy" id="228006"/>
    <lineage>
        <taxon>Bacteria</taxon>
        <taxon>Bacillati</taxon>
        <taxon>Actinomycetota</taxon>
        <taxon>Actinomycetes</taxon>
        <taxon>Mycobacteriales</taxon>
        <taxon>Nocardiaceae</taxon>
        <taxon>Nocardia</taxon>
    </lineage>
</organism>
<proteinExistence type="inferred from homology"/>
<dbReference type="InterPro" id="IPR010982">
    <property type="entry name" value="Lambda_DNA-bd_dom_sf"/>
</dbReference>
<evidence type="ECO:0000256" key="2">
    <source>
        <dbReference type="SAM" id="MobiDB-lite"/>
    </source>
</evidence>
<dbReference type="GO" id="GO:0003677">
    <property type="term" value="F:DNA binding"/>
    <property type="evidence" value="ECO:0007669"/>
    <property type="project" value="InterPro"/>
</dbReference>
<dbReference type="InterPro" id="IPR010359">
    <property type="entry name" value="IrrE_HExxH"/>
</dbReference>
<dbReference type="EMBL" id="QJKF01000006">
    <property type="protein sequence ID" value="PXX63194.1"/>
    <property type="molecule type" value="Genomic_DNA"/>
</dbReference>
<feature type="compositionally biased region" description="Polar residues" evidence="2">
    <location>
        <begin position="354"/>
        <end position="365"/>
    </location>
</feature>
<evidence type="ECO:0000259" key="3">
    <source>
        <dbReference type="PROSITE" id="PS50943"/>
    </source>
</evidence>
<name>A0A318K3X6_9NOCA</name>
<dbReference type="PANTHER" id="PTHR43236:SF1">
    <property type="entry name" value="BLL7220 PROTEIN"/>
    <property type="match status" value="1"/>
</dbReference>
<dbReference type="Gene3D" id="1.10.260.40">
    <property type="entry name" value="lambda repressor-like DNA-binding domains"/>
    <property type="match status" value="1"/>
</dbReference>
<comment type="caution">
    <text evidence="4">The sequence shown here is derived from an EMBL/GenBank/DDBJ whole genome shotgun (WGS) entry which is preliminary data.</text>
</comment>
<evidence type="ECO:0000256" key="1">
    <source>
        <dbReference type="ARBA" id="ARBA00007227"/>
    </source>
</evidence>
<dbReference type="InterPro" id="IPR052345">
    <property type="entry name" value="Rad_response_metalloprotease"/>
</dbReference>
<dbReference type="Pfam" id="PF01381">
    <property type="entry name" value="HTH_3"/>
    <property type="match status" value="1"/>
</dbReference>
<evidence type="ECO:0000313" key="5">
    <source>
        <dbReference type="Proteomes" id="UP000247569"/>
    </source>
</evidence>
<dbReference type="SMART" id="SM00530">
    <property type="entry name" value="HTH_XRE"/>
    <property type="match status" value="1"/>
</dbReference>
<dbReference type="Proteomes" id="UP000247569">
    <property type="component" value="Unassembled WGS sequence"/>
</dbReference>
<dbReference type="CDD" id="cd00093">
    <property type="entry name" value="HTH_XRE"/>
    <property type="match status" value="1"/>
</dbReference>
<accession>A0A318K3X6</accession>
<dbReference type="SUPFAM" id="SSF47413">
    <property type="entry name" value="lambda repressor-like DNA-binding domains"/>
    <property type="match status" value="1"/>
</dbReference>
<sequence length="374" mass="41044">MSTSESLKSGRAFLVPERIQIARMRRGMTKIELAHQLSVTPRTITKYESGQAPTRAAHKLGEALDFPAAYFGRGGAPVLDASEVRFRAARRASARERDAAVAAGVSGVEIDQWISARFTLPSIDLPSFAGDTAVVAARLLRAVWGLGTKPLPNLVQLCESRGVRVYSLPPFADAVDAYSIWRGDVPYVFLARRKTPERIRFDLAHEIGHLVLHGGESCETPSLEREADAFASEFLMPAASMIEYLPPNPLVQDVLTARGQFKVSAMALAFAAHKAGRLSDWAYRQMCIELSARGFRNTEPGGMSNYEMSRVFPQVLSRSKSAKVNARLIATELNLPLSDVHALTFGTELRTAQTTEVTSDTNRQHPTGRRLHAV</sequence>
<dbReference type="InterPro" id="IPR001387">
    <property type="entry name" value="Cro/C1-type_HTH"/>
</dbReference>
<feature type="region of interest" description="Disordered" evidence="2">
    <location>
        <begin position="354"/>
        <end position="374"/>
    </location>
</feature>
<dbReference type="RefSeq" id="WP_306307536.1">
    <property type="nucleotide sequence ID" value="NZ_QJKF01000006.1"/>
</dbReference>
<comment type="similarity">
    <text evidence="1">Belongs to the short-chain fatty acyl-CoA assimilation regulator (ScfR) family.</text>
</comment>
<gene>
    <name evidence="4" type="ORF">DFR70_106252</name>
</gene>
<dbReference type="PROSITE" id="PS50943">
    <property type="entry name" value="HTH_CROC1"/>
    <property type="match status" value="1"/>
</dbReference>